<dbReference type="InterPro" id="IPR011010">
    <property type="entry name" value="DNA_brk_join_enz"/>
</dbReference>
<protein>
    <recommendedName>
        <fullName evidence="4">Integrase</fullName>
    </recommendedName>
</protein>
<dbReference type="Gene3D" id="1.10.443.10">
    <property type="entry name" value="Intergrase catalytic core"/>
    <property type="match status" value="1"/>
</dbReference>
<dbReference type="PATRIC" id="fig|1229493.5.peg.2720"/>
<dbReference type="SUPFAM" id="SSF56349">
    <property type="entry name" value="DNA breaking-rejoining enzymes"/>
    <property type="match status" value="1"/>
</dbReference>
<reference evidence="2 3" key="1">
    <citation type="submission" date="2014-07" db="EMBL/GenBank/DDBJ databases">
        <title>Unique and conserved regions in Vibrio harveyi and related species in comparison with the shrimp pathogen Vibrio harveyi CAIM 1792.</title>
        <authorList>
            <person name="Espinoza-Valles I."/>
            <person name="Vora G."/>
            <person name="Leekitcharoenphon P."/>
            <person name="Ussery D."/>
            <person name="Hoj L."/>
            <person name="Gomez-Gil B."/>
        </authorList>
    </citation>
    <scope>NUCLEOTIDE SEQUENCE [LARGE SCALE GENOMIC DNA]</scope>
    <source>
        <strain evidence="3">CAIM 1854 / LMG 25443</strain>
    </source>
</reference>
<sequence>MNLHDDLGFLNNIFESGVERFKKHPYLKSEFIENIWRFDTSTSTGKFVTEVDFNITLPNGELLTSESHGSLLNTFKMWIIAYLSTNSSGKLIVKPSPITTRDKLPYICKIIDYFILRDGYIKISEYGLRILSEDDVIQLFSILSSSKDTYETIYNFKDRALSYIYFNAVNSIRNNSADRSDISYDLLTGKNSYAFDLIDSKYVDNLSIMRSWLLSNDFFREDTKTSADYKYVLKVSKLGRELLGSKTIWGGKISKSGDWVEAFHLVDKSPYHIEYRRINVQDTPEDELISKTAFINFRSAWQSLKLLSSHDFRKNGIYVPEDNIIDCVDFSRVKVKNSGRFKSIPFPIVFNMIEKCIDFHLNYGEELVSSYDSVVRLVASRDYDKALSKSSSEDRTRLREFISDREFITCIHPKIKELGCNQFGRGQRWTAKELRENKSLIDLISVYFGLVAIIFGALAARRVGEYLSIKHGSAFDKKNRYVIFDREKATQNLGGLRDKIARPMDELCISMLENLERIQKVLIDCGYLSSIPHIFSYPYINPVRISEANFYNSLYQAMDKACDYFETEVVDGLRYYLRPHQLRRFFVQLYVWSSGESQQGLDVLRWFLGQTDIEHLHRYITESVTGEVLRDVEVQYVSEHIDSFPKLKSYICQKYNVNNVELLDSEELEDYINYQASKGSIIFDYEFITDFEGKKHKLLVKIVGENDE</sequence>
<organism evidence="2 3">
    <name type="scientific">Vibrio owensii CAIM 1854 = LMG 25443</name>
    <dbReference type="NCBI Taxonomy" id="1229493"/>
    <lineage>
        <taxon>Bacteria</taxon>
        <taxon>Pseudomonadati</taxon>
        <taxon>Pseudomonadota</taxon>
        <taxon>Gammaproteobacteria</taxon>
        <taxon>Vibrionales</taxon>
        <taxon>Vibrionaceae</taxon>
        <taxon>Vibrio</taxon>
    </lineage>
</organism>
<accession>A0A0C1Z3W0</accession>
<evidence type="ECO:0000313" key="2">
    <source>
        <dbReference type="EMBL" id="KIF51735.1"/>
    </source>
</evidence>
<dbReference type="RefSeq" id="WP_020196721.1">
    <property type="nucleotide sequence ID" value="NZ_BAOH01000068.1"/>
</dbReference>
<dbReference type="InterPro" id="IPR013762">
    <property type="entry name" value="Integrase-like_cat_sf"/>
</dbReference>
<evidence type="ECO:0000256" key="1">
    <source>
        <dbReference type="ARBA" id="ARBA00023172"/>
    </source>
</evidence>
<dbReference type="EMBL" id="JPRD01000029">
    <property type="protein sequence ID" value="KIF51735.1"/>
    <property type="molecule type" value="Genomic_DNA"/>
</dbReference>
<dbReference type="Proteomes" id="UP000031586">
    <property type="component" value="Unassembled WGS sequence"/>
</dbReference>
<gene>
    <name evidence="2" type="ORF">H735_17810</name>
</gene>
<comment type="caution">
    <text evidence="2">The sequence shown here is derived from an EMBL/GenBank/DDBJ whole genome shotgun (WGS) entry which is preliminary data.</text>
</comment>
<evidence type="ECO:0008006" key="4">
    <source>
        <dbReference type="Google" id="ProtNLM"/>
    </source>
</evidence>
<proteinExistence type="predicted"/>
<name>A0A0C1Z3W0_9VIBR</name>
<evidence type="ECO:0000313" key="3">
    <source>
        <dbReference type="Proteomes" id="UP000031586"/>
    </source>
</evidence>
<dbReference type="GO" id="GO:0015074">
    <property type="term" value="P:DNA integration"/>
    <property type="evidence" value="ECO:0007669"/>
    <property type="project" value="InterPro"/>
</dbReference>
<dbReference type="GO" id="GO:0003677">
    <property type="term" value="F:DNA binding"/>
    <property type="evidence" value="ECO:0007669"/>
    <property type="project" value="InterPro"/>
</dbReference>
<keyword evidence="1" id="KW-0233">DNA recombination</keyword>
<dbReference type="GO" id="GO:0006310">
    <property type="term" value="P:DNA recombination"/>
    <property type="evidence" value="ECO:0007669"/>
    <property type="project" value="UniProtKB-KW"/>
</dbReference>
<dbReference type="AlphaFoldDB" id="A0A0C1Z3W0"/>